<accession>H3NIL8</accession>
<dbReference type="RefSeq" id="WP_006308734.1">
    <property type="nucleotide sequence ID" value="NZ_JH601133.1"/>
</dbReference>
<evidence type="ECO:0000313" key="8">
    <source>
        <dbReference type="Proteomes" id="UP000006190"/>
    </source>
</evidence>
<protein>
    <recommendedName>
        <fullName evidence="5">Peptide methionine sulfoxide reductase MsrA</fullName>
        <shortName evidence="5">Protein-methionine-S-oxide reductase</shortName>
        <ecNumber evidence="5">1.8.4.11</ecNumber>
    </recommendedName>
    <alternativeName>
        <fullName evidence="5">Peptide-methionine (S)-S-oxide reductase</fullName>
        <shortName evidence="5">Peptide Met(O) reductase</shortName>
    </alternativeName>
</protein>
<comment type="function">
    <text evidence="5">Has an important function as a repair enzyme for proteins that have been inactivated by oxidation. Catalyzes the reversible oxidation-reduction of methionine sulfoxide in proteins to methionine.</text>
</comment>
<dbReference type="HAMAP" id="MF_01401">
    <property type="entry name" value="MsrA"/>
    <property type="match status" value="1"/>
</dbReference>
<dbReference type="STRING" id="883113.HMPREF9708_00707"/>
<dbReference type="eggNOG" id="COG0225">
    <property type="taxonomic scope" value="Bacteria"/>
</dbReference>
<evidence type="ECO:0000256" key="5">
    <source>
        <dbReference type="HAMAP-Rule" id="MF_01401"/>
    </source>
</evidence>
<comment type="similarity">
    <text evidence="1 5">Belongs to the MsrA Met sulfoxide reductase family.</text>
</comment>
<comment type="caution">
    <text evidence="7">The sequence shown here is derived from an EMBL/GenBank/DDBJ whole genome shotgun (WGS) entry which is preliminary data.</text>
</comment>
<dbReference type="InterPro" id="IPR036509">
    <property type="entry name" value="Met_Sox_Rdtase_MsrA_sf"/>
</dbReference>
<keyword evidence="8" id="KW-1185">Reference proteome</keyword>
<dbReference type="EMBL" id="AGEG01000006">
    <property type="protein sequence ID" value="EHR37528.1"/>
    <property type="molecule type" value="Genomic_DNA"/>
</dbReference>
<evidence type="ECO:0000256" key="4">
    <source>
        <dbReference type="ARBA" id="ARBA00048782"/>
    </source>
</evidence>
<feature type="active site" evidence="5">
    <location>
        <position position="13"/>
    </location>
</feature>
<evidence type="ECO:0000256" key="2">
    <source>
        <dbReference type="ARBA" id="ARBA00023002"/>
    </source>
</evidence>
<dbReference type="PATRIC" id="fig|883113.3.peg.708"/>
<comment type="catalytic activity">
    <reaction evidence="4 5">
        <text>[thioredoxin]-disulfide + L-methionine + H2O = L-methionine (S)-S-oxide + [thioredoxin]-dithiol</text>
        <dbReference type="Rhea" id="RHEA:19993"/>
        <dbReference type="Rhea" id="RHEA-COMP:10698"/>
        <dbReference type="Rhea" id="RHEA-COMP:10700"/>
        <dbReference type="ChEBI" id="CHEBI:15377"/>
        <dbReference type="ChEBI" id="CHEBI:29950"/>
        <dbReference type="ChEBI" id="CHEBI:50058"/>
        <dbReference type="ChEBI" id="CHEBI:57844"/>
        <dbReference type="ChEBI" id="CHEBI:58772"/>
        <dbReference type="EC" id="1.8.4.11"/>
    </reaction>
</comment>
<dbReference type="AlphaFoldDB" id="H3NIL8"/>
<evidence type="ECO:0000256" key="3">
    <source>
        <dbReference type="ARBA" id="ARBA00047806"/>
    </source>
</evidence>
<dbReference type="FunFam" id="3.30.1060.10:FF:000003">
    <property type="entry name" value="Peptide methionine sulfoxide reductase MsrA"/>
    <property type="match status" value="1"/>
</dbReference>
<dbReference type="Proteomes" id="UP000006190">
    <property type="component" value="Unassembled WGS sequence"/>
</dbReference>
<dbReference type="OrthoDB" id="4174719at2"/>
<keyword evidence="2 5" id="KW-0560">Oxidoreductase</keyword>
<dbReference type="EC" id="1.8.4.11" evidence="5"/>
<reference evidence="7 8" key="1">
    <citation type="submission" date="2012-01" db="EMBL/GenBank/DDBJ databases">
        <title>The Genome Sequence of Facklamia languida CCUG 37842.</title>
        <authorList>
            <consortium name="The Broad Institute Genome Sequencing Platform"/>
            <person name="Earl A."/>
            <person name="Ward D."/>
            <person name="Feldgarden M."/>
            <person name="Gevers D."/>
            <person name="Huys G."/>
            <person name="Young S.K."/>
            <person name="Zeng Q."/>
            <person name="Gargeya S."/>
            <person name="Fitzgerald M."/>
            <person name="Haas B."/>
            <person name="Abouelleil A."/>
            <person name="Alvarado L."/>
            <person name="Arachchi H.M."/>
            <person name="Berlin A."/>
            <person name="Chapman S.B."/>
            <person name="Gearin G."/>
            <person name="Goldberg J."/>
            <person name="Griggs A."/>
            <person name="Gujja S."/>
            <person name="Hansen M."/>
            <person name="Heiman D."/>
            <person name="Howarth C."/>
            <person name="Larimer J."/>
            <person name="Lui A."/>
            <person name="MacDonald P.J.P."/>
            <person name="McCowen C."/>
            <person name="Montmayeur A."/>
            <person name="Murphy C."/>
            <person name="Neiman D."/>
            <person name="Pearson M."/>
            <person name="Priest M."/>
            <person name="Roberts A."/>
            <person name="Saif S."/>
            <person name="Shea T."/>
            <person name="Sisk P."/>
            <person name="Stolte C."/>
            <person name="Sykes S."/>
            <person name="Wortman J."/>
            <person name="Nusbaum C."/>
            <person name="Birren B."/>
        </authorList>
    </citation>
    <scope>NUCLEOTIDE SEQUENCE [LARGE SCALE GENOMIC DNA]</scope>
    <source>
        <strain evidence="7 8">CCUG 37842</strain>
    </source>
</reference>
<dbReference type="InterPro" id="IPR002569">
    <property type="entry name" value="Met_Sox_Rdtase_MsrA_dom"/>
</dbReference>
<name>H3NIL8_9LACT</name>
<dbReference type="GO" id="GO:0008113">
    <property type="term" value="F:peptide-methionine (S)-S-oxide reductase activity"/>
    <property type="evidence" value="ECO:0007669"/>
    <property type="project" value="UniProtKB-UniRule"/>
</dbReference>
<sequence>MSQTQTAIFAGGCFWCMVHPFDQWDGVESVVSGYTGGHKENPTYKEVCTGTTGHTEAVKITYDPEKISYQTLLDIYWSSVDPTDAGGQFVDRGSSYRPEIFYTSPEQKELAEASKETLDQSTRFSGPIAVPITPATTFYPAEDYHQNFYQTNPEHYQRYAQGSGRLDFIKNHQVKAEDPE</sequence>
<gene>
    <name evidence="5" type="primary">msrA</name>
    <name evidence="7" type="ORF">HMPREF9708_00707</name>
</gene>
<dbReference type="GO" id="GO:0033744">
    <property type="term" value="F:L-methionine:thioredoxin-disulfide S-oxidoreductase activity"/>
    <property type="evidence" value="ECO:0007669"/>
    <property type="project" value="RHEA"/>
</dbReference>
<evidence type="ECO:0000256" key="1">
    <source>
        <dbReference type="ARBA" id="ARBA00005591"/>
    </source>
</evidence>
<dbReference type="PANTHER" id="PTHR43774">
    <property type="entry name" value="PEPTIDE METHIONINE SULFOXIDE REDUCTASE"/>
    <property type="match status" value="1"/>
</dbReference>
<dbReference type="Gene3D" id="3.30.1060.10">
    <property type="entry name" value="Peptide methionine sulphoxide reductase MsrA"/>
    <property type="match status" value="1"/>
</dbReference>
<evidence type="ECO:0000259" key="6">
    <source>
        <dbReference type="Pfam" id="PF01625"/>
    </source>
</evidence>
<dbReference type="SUPFAM" id="SSF55068">
    <property type="entry name" value="Peptide methionine sulfoxide reductase"/>
    <property type="match status" value="1"/>
</dbReference>
<proteinExistence type="inferred from homology"/>
<feature type="domain" description="Peptide methionine sulphoxide reductase MsrA" evidence="6">
    <location>
        <begin position="6"/>
        <end position="157"/>
    </location>
</feature>
<dbReference type="NCBIfam" id="TIGR00401">
    <property type="entry name" value="msrA"/>
    <property type="match status" value="1"/>
</dbReference>
<dbReference type="PANTHER" id="PTHR43774:SF1">
    <property type="entry name" value="PEPTIDE METHIONINE SULFOXIDE REDUCTASE MSRA 2"/>
    <property type="match status" value="1"/>
</dbReference>
<dbReference type="Pfam" id="PF01625">
    <property type="entry name" value="PMSR"/>
    <property type="match status" value="1"/>
</dbReference>
<comment type="catalytic activity">
    <reaction evidence="3 5">
        <text>L-methionyl-[protein] + [thioredoxin]-disulfide + H2O = L-methionyl-(S)-S-oxide-[protein] + [thioredoxin]-dithiol</text>
        <dbReference type="Rhea" id="RHEA:14217"/>
        <dbReference type="Rhea" id="RHEA-COMP:10698"/>
        <dbReference type="Rhea" id="RHEA-COMP:10700"/>
        <dbReference type="Rhea" id="RHEA-COMP:12313"/>
        <dbReference type="Rhea" id="RHEA-COMP:12315"/>
        <dbReference type="ChEBI" id="CHEBI:15377"/>
        <dbReference type="ChEBI" id="CHEBI:16044"/>
        <dbReference type="ChEBI" id="CHEBI:29950"/>
        <dbReference type="ChEBI" id="CHEBI:44120"/>
        <dbReference type="ChEBI" id="CHEBI:50058"/>
        <dbReference type="EC" id="1.8.4.11"/>
    </reaction>
</comment>
<dbReference type="HOGENOM" id="CLU_031040_10_1_9"/>
<organism evidence="7 8">
    <name type="scientific">Facklamia languida CCUG 37842</name>
    <dbReference type="NCBI Taxonomy" id="883113"/>
    <lineage>
        <taxon>Bacteria</taxon>
        <taxon>Bacillati</taxon>
        <taxon>Bacillota</taxon>
        <taxon>Bacilli</taxon>
        <taxon>Lactobacillales</taxon>
        <taxon>Aerococcaceae</taxon>
        <taxon>Facklamia</taxon>
    </lineage>
</organism>
<evidence type="ECO:0000313" key="7">
    <source>
        <dbReference type="EMBL" id="EHR37528.1"/>
    </source>
</evidence>